<sequence>MNIYKLLLCLYPRTWRDRYEEEMLMILASRPLSLFDSIDVLGGALDAHLHPRLGTTGLSLTERARLMLLSLRGSLLTIFCAYVGFILAGLGFQKLTESATMQVLTQRDPVISLSFQVILVGAVVALLAVLAGGLPIAVAVIRSALANKRWGLLFLLAVPVLAFIVFLMVIVFLETAHPGSQSPEQKALYGCLILGTLLAAAIVSAGAVCSAVARSEIPGSLLRFAVLPSILTTGTMALILISTIVWGLGLRASVPQIFSGYQGIMRTSTMGTWLGIVIAMAGTTVLAILFVIRSLLAYSMLRKATA</sequence>
<feature type="transmembrane region" description="Helical" evidence="1">
    <location>
        <begin position="225"/>
        <end position="250"/>
    </location>
</feature>
<evidence type="ECO:0000256" key="1">
    <source>
        <dbReference type="SAM" id="Phobius"/>
    </source>
</evidence>
<keyword evidence="1" id="KW-0812">Transmembrane</keyword>
<comment type="caution">
    <text evidence="2">The sequence shown here is derived from an EMBL/GenBank/DDBJ whole genome shotgun (WGS) entry which is preliminary data.</text>
</comment>
<keyword evidence="3" id="KW-1185">Reference proteome</keyword>
<dbReference type="AlphaFoldDB" id="A0A401ZH08"/>
<gene>
    <name evidence="2" type="ORF">KDAU_35000</name>
</gene>
<keyword evidence="1" id="KW-0472">Membrane</keyword>
<protein>
    <submittedName>
        <fullName evidence="2">Uncharacterized protein</fullName>
    </submittedName>
</protein>
<dbReference type="Proteomes" id="UP000287224">
    <property type="component" value="Unassembled WGS sequence"/>
</dbReference>
<dbReference type="RefSeq" id="WP_126597137.1">
    <property type="nucleotide sequence ID" value="NZ_BIFQ01000001.1"/>
</dbReference>
<feature type="transmembrane region" description="Helical" evidence="1">
    <location>
        <begin position="270"/>
        <end position="292"/>
    </location>
</feature>
<dbReference type="EMBL" id="BIFQ01000001">
    <property type="protein sequence ID" value="GCE06171.1"/>
    <property type="molecule type" value="Genomic_DNA"/>
</dbReference>
<feature type="transmembrane region" description="Helical" evidence="1">
    <location>
        <begin position="113"/>
        <end position="140"/>
    </location>
</feature>
<reference evidence="3" key="1">
    <citation type="submission" date="2018-12" db="EMBL/GenBank/DDBJ databases">
        <title>Tengunoibacter tsumagoiensis gen. nov., sp. nov., Dictyobacter kobayashii sp. nov., D. alpinus sp. nov., and D. joshuensis sp. nov. and description of Dictyobacteraceae fam. nov. within the order Ktedonobacterales isolated from Tengu-no-mugimeshi.</title>
        <authorList>
            <person name="Wang C.M."/>
            <person name="Zheng Y."/>
            <person name="Sakai Y."/>
            <person name="Toyoda A."/>
            <person name="Minakuchi Y."/>
            <person name="Abe K."/>
            <person name="Yokota A."/>
            <person name="Yabe S."/>
        </authorList>
    </citation>
    <scope>NUCLEOTIDE SEQUENCE [LARGE SCALE GENOMIC DNA]</scope>
    <source>
        <strain evidence="3">S-27</strain>
    </source>
</reference>
<proteinExistence type="predicted"/>
<keyword evidence="1" id="KW-1133">Transmembrane helix</keyword>
<evidence type="ECO:0000313" key="2">
    <source>
        <dbReference type="EMBL" id="GCE06171.1"/>
    </source>
</evidence>
<feature type="transmembrane region" description="Helical" evidence="1">
    <location>
        <begin position="187"/>
        <end position="213"/>
    </location>
</feature>
<name>A0A401ZH08_9CHLR</name>
<feature type="transmembrane region" description="Helical" evidence="1">
    <location>
        <begin position="73"/>
        <end position="93"/>
    </location>
</feature>
<evidence type="ECO:0000313" key="3">
    <source>
        <dbReference type="Proteomes" id="UP000287224"/>
    </source>
</evidence>
<feature type="transmembrane region" description="Helical" evidence="1">
    <location>
        <begin position="152"/>
        <end position="175"/>
    </location>
</feature>
<dbReference type="OrthoDB" id="5196567at2"/>
<organism evidence="2 3">
    <name type="scientific">Dictyobacter aurantiacus</name>
    <dbReference type="NCBI Taxonomy" id="1936993"/>
    <lineage>
        <taxon>Bacteria</taxon>
        <taxon>Bacillati</taxon>
        <taxon>Chloroflexota</taxon>
        <taxon>Ktedonobacteria</taxon>
        <taxon>Ktedonobacterales</taxon>
        <taxon>Dictyobacteraceae</taxon>
        <taxon>Dictyobacter</taxon>
    </lineage>
</organism>
<accession>A0A401ZH08</accession>